<protein>
    <submittedName>
        <fullName evidence="22">Membrane carboxypeptidase/penicillin-binding protein</fullName>
    </submittedName>
</protein>
<dbReference type="InterPro" id="IPR050396">
    <property type="entry name" value="Glycosyltr_51/Transpeptidase"/>
</dbReference>
<keyword evidence="23" id="KW-1185">Reference proteome</keyword>
<keyword evidence="8" id="KW-0328">Glycosyltransferase</keyword>
<dbReference type="PANTHER" id="PTHR32282">
    <property type="entry name" value="BINDING PROTEIN TRANSPEPTIDASE, PUTATIVE-RELATED"/>
    <property type="match status" value="1"/>
</dbReference>
<feature type="compositionally biased region" description="Basic and acidic residues" evidence="18">
    <location>
        <begin position="732"/>
        <end position="753"/>
    </location>
</feature>
<evidence type="ECO:0000256" key="3">
    <source>
        <dbReference type="ARBA" id="ARBA00007090"/>
    </source>
</evidence>
<evidence type="ECO:0000256" key="9">
    <source>
        <dbReference type="ARBA" id="ARBA00022679"/>
    </source>
</evidence>
<dbReference type="EMBL" id="CP003349">
    <property type="protein sequence ID" value="AFD08313.1"/>
    <property type="molecule type" value="Genomic_DNA"/>
</dbReference>
<keyword evidence="10" id="KW-0378">Hydrolase</keyword>
<dbReference type="eggNOG" id="COG5009">
    <property type="taxonomic scope" value="Bacteria"/>
</dbReference>
<dbReference type="RefSeq" id="WP_014681536.1">
    <property type="nucleotide sequence ID" value="NC_017770.1"/>
</dbReference>
<dbReference type="KEGG" id="scn:Solca_3303"/>
<dbReference type="GO" id="GO:0030288">
    <property type="term" value="C:outer membrane-bounded periplasmic space"/>
    <property type="evidence" value="ECO:0007669"/>
    <property type="project" value="TreeGrafter"/>
</dbReference>
<dbReference type="Gene3D" id="1.10.3810.10">
    <property type="entry name" value="Biosynthetic peptidoglycan transglycosylase-like"/>
    <property type="match status" value="1"/>
</dbReference>
<dbReference type="GO" id="GO:0008360">
    <property type="term" value="P:regulation of cell shape"/>
    <property type="evidence" value="ECO:0007669"/>
    <property type="project" value="UniProtKB-KW"/>
</dbReference>
<dbReference type="InterPro" id="IPR023346">
    <property type="entry name" value="Lysozyme-like_dom_sf"/>
</dbReference>
<feature type="domain" description="Glycosyl transferase family 51" evidence="21">
    <location>
        <begin position="66"/>
        <end position="239"/>
    </location>
</feature>
<evidence type="ECO:0000256" key="13">
    <source>
        <dbReference type="ARBA" id="ARBA00023136"/>
    </source>
</evidence>
<accession>H8KWY4</accession>
<dbReference type="GO" id="GO:0009002">
    <property type="term" value="F:serine-type D-Ala-D-Ala carboxypeptidase activity"/>
    <property type="evidence" value="ECO:0007669"/>
    <property type="project" value="UniProtKB-EC"/>
</dbReference>
<dbReference type="GO" id="GO:0006508">
    <property type="term" value="P:proteolysis"/>
    <property type="evidence" value="ECO:0007669"/>
    <property type="project" value="UniProtKB-KW"/>
</dbReference>
<evidence type="ECO:0000313" key="23">
    <source>
        <dbReference type="Proteomes" id="UP000007590"/>
    </source>
</evidence>
<dbReference type="InterPro" id="IPR001264">
    <property type="entry name" value="Glyco_trans_51"/>
</dbReference>
<evidence type="ECO:0000256" key="4">
    <source>
        <dbReference type="ARBA" id="ARBA00007739"/>
    </source>
</evidence>
<feature type="transmembrane region" description="Helical" evidence="19">
    <location>
        <begin position="20"/>
        <end position="41"/>
    </location>
</feature>
<evidence type="ECO:0000256" key="6">
    <source>
        <dbReference type="ARBA" id="ARBA00022645"/>
    </source>
</evidence>
<feature type="region of interest" description="Disordered" evidence="18">
    <location>
        <begin position="730"/>
        <end position="753"/>
    </location>
</feature>
<keyword evidence="11" id="KW-0133">Cell shape</keyword>
<keyword evidence="5" id="KW-1003">Cell membrane</keyword>
<dbReference type="PANTHER" id="PTHR32282:SF11">
    <property type="entry name" value="PENICILLIN-BINDING PROTEIN 1B"/>
    <property type="match status" value="1"/>
</dbReference>
<evidence type="ECO:0000256" key="14">
    <source>
        <dbReference type="ARBA" id="ARBA00023268"/>
    </source>
</evidence>
<evidence type="ECO:0000256" key="19">
    <source>
        <dbReference type="SAM" id="Phobius"/>
    </source>
</evidence>
<dbReference type="GO" id="GO:0008955">
    <property type="term" value="F:peptidoglycan glycosyltransferase activity"/>
    <property type="evidence" value="ECO:0007669"/>
    <property type="project" value="UniProtKB-EC"/>
</dbReference>
<organism evidence="22 23">
    <name type="scientific">Solitalea canadensis (strain ATCC 29591 / DSM 3403 / JCM 21819 / LMG 8368 / NBRC 15130 / NCIMB 12057 / USAM 9D)</name>
    <name type="common">Flexibacter canadensis</name>
    <dbReference type="NCBI Taxonomy" id="929556"/>
    <lineage>
        <taxon>Bacteria</taxon>
        <taxon>Pseudomonadati</taxon>
        <taxon>Bacteroidota</taxon>
        <taxon>Sphingobacteriia</taxon>
        <taxon>Sphingobacteriales</taxon>
        <taxon>Sphingobacteriaceae</taxon>
        <taxon>Solitalea</taxon>
    </lineage>
</organism>
<dbReference type="InterPro" id="IPR001460">
    <property type="entry name" value="PCN-bd_Tpept"/>
</dbReference>
<dbReference type="Proteomes" id="UP000007590">
    <property type="component" value="Chromosome"/>
</dbReference>
<keyword evidence="9" id="KW-0808">Transferase</keyword>
<evidence type="ECO:0000256" key="12">
    <source>
        <dbReference type="ARBA" id="ARBA00022984"/>
    </source>
</evidence>
<dbReference type="OrthoDB" id="9766909at2"/>
<comment type="catalytic activity">
    <reaction evidence="16">
        <text>Preferential cleavage: (Ac)2-L-Lys-D-Ala-|-D-Ala. Also transpeptidation of peptidyl-alanyl moieties that are N-acyl substituents of D-alanine.</text>
        <dbReference type="EC" id="3.4.16.4"/>
    </reaction>
</comment>
<evidence type="ECO:0000256" key="11">
    <source>
        <dbReference type="ARBA" id="ARBA00022960"/>
    </source>
</evidence>
<evidence type="ECO:0000256" key="10">
    <source>
        <dbReference type="ARBA" id="ARBA00022801"/>
    </source>
</evidence>
<keyword evidence="12" id="KW-0573">Peptidoglycan synthesis</keyword>
<dbReference type="InterPro" id="IPR012338">
    <property type="entry name" value="Beta-lactam/transpept-like"/>
</dbReference>
<dbReference type="SUPFAM" id="SSF56601">
    <property type="entry name" value="beta-lactamase/transpeptidase-like"/>
    <property type="match status" value="1"/>
</dbReference>
<evidence type="ECO:0000256" key="18">
    <source>
        <dbReference type="SAM" id="MobiDB-lite"/>
    </source>
</evidence>
<keyword evidence="19" id="KW-1133">Transmembrane helix</keyword>
<comment type="catalytic activity">
    <reaction evidence="17">
        <text>[GlcNAc-(1-&gt;4)-Mur2Ac(oyl-L-Ala-gamma-D-Glu-L-Lys-D-Ala-D-Ala)](n)-di-trans,octa-cis-undecaprenyl diphosphate + beta-D-GlcNAc-(1-&gt;4)-Mur2Ac(oyl-L-Ala-gamma-D-Glu-L-Lys-D-Ala-D-Ala)-di-trans,octa-cis-undecaprenyl diphosphate = [GlcNAc-(1-&gt;4)-Mur2Ac(oyl-L-Ala-gamma-D-Glu-L-Lys-D-Ala-D-Ala)](n+1)-di-trans,octa-cis-undecaprenyl diphosphate + di-trans,octa-cis-undecaprenyl diphosphate + H(+)</text>
        <dbReference type="Rhea" id="RHEA:23708"/>
        <dbReference type="Rhea" id="RHEA-COMP:9602"/>
        <dbReference type="Rhea" id="RHEA-COMP:9603"/>
        <dbReference type="ChEBI" id="CHEBI:15378"/>
        <dbReference type="ChEBI" id="CHEBI:58405"/>
        <dbReference type="ChEBI" id="CHEBI:60033"/>
        <dbReference type="ChEBI" id="CHEBI:78435"/>
        <dbReference type="EC" id="2.4.99.28"/>
    </reaction>
</comment>
<evidence type="ECO:0000256" key="16">
    <source>
        <dbReference type="ARBA" id="ARBA00034000"/>
    </source>
</evidence>
<dbReference type="HOGENOM" id="CLU_006354_2_4_10"/>
<dbReference type="GO" id="GO:0005886">
    <property type="term" value="C:plasma membrane"/>
    <property type="evidence" value="ECO:0007669"/>
    <property type="project" value="UniProtKB-SubCell"/>
</dbReference>
<comment type="pathway">
    <text evidence="2">Cell wall biogenesis; peptidoglycan biosynthesis.</text>
</comment>
<sequence length="753" mass="85145">MTKSQLSKEDLRRYIKNFWLVVIGGIAFVSLLILSIALGLFGKMPSFRDLENPKSNIASEVISGDGKTIGTYYLENRSFVKYNELSPNIVNALIATEDERFYEHSGIDFSRTFTIVFYNLIGKRQGASTITQQLAKKLFGRQKTNIFITKMKEWVTAVKLERNYTKQEILAMYLNTVDFGSNAYGIKTASRTFFNTTPDKLTVEQAALLIGILKGPSYYSPVRYPERALSRRNTVLQQMYKDEVLDSKNLEIAKAKPIKLDYNPESHNEGLGAYFREYLRGELTKLLDNGTIKSKADGTPYDLYRDGLKIYSTIDSRMQEYAEQAEREHLPYLQSQFNQHWKGMRRDPLSDLSPGTLEQAMRRTDRYRELKDLGKSDDEINKEFKTPVKMTIFSWKGEIDTTMSPLDSIKYYKRFLRSAMMAMDPHTGYVKAWVGGDDFKYFKYDQVAQGARQVGSTFKPFVYTAAIDNGFSPCMKVPNEPVVFEDFDNYSPKNADGKTGGMYTLREGLAQSKNLITMYLMKQLGPKIVAKYAHDMGITANIDPYPSIGLGVADVTLYEMVGAYSTFANKGIWTKPIYLLRVEDKNGNIIYENKPEIKQAISAQTAYVMCYMLQGTTTLPGGTGLRLRGSKYKFDMPIAAKTGTTQNQSDGWFMGVTPDLVGGVWTGCEDRSVRFHSLNLGGGANMALPVWALFMKRVYADPTLKISKGNFEKPADLTIELDCSVYVGDSTDVDHDEHEPPPSDSKDKDRLGF</sequence>
<dbReference type="STRING" id="929556.Solca_3303"/>
<evidence type="ECO:0000256" key="1">
    <source>
        <dbReference type="ARBA" id="ARBA00004236"/>
    </source>
</evidence>
<evidence type="ECO:0000259" key="20">
    <source>
        <dbReference type="Pfam" id="PF00905"/>
    </source>
</evidence>
<evidence type="ECO:0000256" key="17">
    <source>
        <dbReference type="ARBA" id="ARBA00049902"/>
    </source>
</evidence>
<dbReference type="SUPFAM" id="SSF53955">
    <property type="entry name" value="Lysozyme-like"/>
    <property type="match status" value="1"/>
</dbReference>
<comment type="subcellular location">
    <subcellularLocation>
        <location evidence="1">Cell membrane</location>
    </subcellularLocation>
</comment>
<proteinExistence type="inferred from homology"/>
<keyword evidence="7" id="KW-0645">Protease</keyword>
<keyword evidence="15" id="KW-0961">Cell wall biogenesis/degradation</keyword>
<evidence type="ECO:0000259" key="21">
    <source>
        <dbReference type="Pfam" id="PF00912"/>
    </source>
</evidence>
<dbReference type="GO" id="GO:0071555">
    <property type="term" value="P:cell wall organization"/>
    <property type="evidence" value="ECO:0007669"/>
    <property type="project" value="UniProtKB-KW"/>
</dbReference>
<dbReference type="Pfam" id="PF00905">
    <property type="entry name" value="Transpeptidase"/>
    <property type="match status" value="1"/>
</dbReference>
<evidence type="ECO:0000256" key="8">
    <source>
        <dbReference type="ARBA" id="ARBA00022676"/>
    </source>
</evidence>
<keyword evidence="19" id="KW-0812">Transmembrane</keyword>
<comment type="similarity">
    <text evidence="3">In the C-terminal section; belongs to the transpeptidase family.</text>
</comment>
<dbReference type="GO" id="GO:0008658">
    <property type="term" value="F:penicillin binding"/>
    <property type="evidence" value="ECO:0007669"/>
    <property type="project" value="InterPro"/>
</dbReference>
<dbReference type="GO" id="GO:0009252">
    <property type="term" value="P:peptidoglycan biosynthetic process"/>
    <property type="evidence" value="ECO:0007669"/>
    <property type="project" value="UniProtKB-KW"/>
</dbReference>
<evidence type="ECO:0000256" key="5">
    <source>
        <dbReference type="ARBA" id="ARBA00022475"/>
    </source>
</evidence>
<dbReference type="Pfam" id="PF00912">
    <property type="entry name" value="Transgly"/>
    <property type="match status" value="1"/>
</dbReference>
<keyword evidence="6 22" id="KW-0121">Carboxypeptidase</keyword>
<dbReference type="InterPro" id="IPR036950">
    <property type="entry name" value="PBP_transglycosylase"/>
</dbReference>
<evidence type="ECO:0000256" key="15">
    <source>
        <dbReference type="ARBA" id="ARBA00023316"/>
    </source>
</evidence>
<name>H8KWY4_SOLCM</name>
<evidence type="ECO:0000256" key="2">
    <source>
        <dbReference type="ARBA" id="ARBA00004752"/>
    </source>
</evidence>
<dbReference type="Gene3D" id="3.40.710.10">
    <property type="entry name" value="DD-peptidase/beta-lactamase superfamily"/>
    <property type="match status" value="1"/>
</dbReference>
<reference evidence="22" key="1">
    <citation type="submission" date="2012-02" db="EMBL/GenBank/DDBJ databases">
        <title>The complete genome of Solitalea canadensis DSM 3403.</title>
        <authorList>
            <consortium name="US DOE Joint Genome Institute (JGI-PGF)"/>
            <person name="Lucas S."/>
            <person name="Copeland A."/>
            <person name="Lapidus A."/>
            <person name="Glavina del Rio T."/>
            <person name="Dalin E."/>
            <person name="Tice H."/>
            <person name="Bruce D."/>
            <person name="Goodwin L."/>
            <person name="Pitluck S."/>
            <person name="Peters L."/>
            <person name="Ovchinnikova G."/>
            <person name="Lu M."/>
            <person name="Kyrpides N."/>
            <person name="Mavromatis K."/>
            <person name="Ivanova N."/>
            <person name="Brettin T."/>
            <person name="Detter J.C."/>
            <person name="Han C."/>
            <person name="Larimer F."/>
            <person name="Land M."/>
            <person name="Hauser L."/>
            <person name="Markowitz V."/>
            <person name="Cheng J.-F."/>
            <person name="Hugenholtz P."/>
            <person name="Woyke T."/>
            <person name="Wu D."/>
            <person name="Spring S."/>
            <person name="Schroeder M."/>
            <person name="Kopitz M."/>
            <person name="Brambilla E."/>
            <person name="Klenk H.-P."/>
            <person name="Eisen J.A."/>
        </authorList>
    </citation>
    <scope>NUCLEOTIDE SEQUENCE</scope>
    <source>
        <strain evidence="22">DSM 3403</strain>
    </source>
</reference>
<evidence type="ECO:0000256" key="7">
    <source>
        <dbReference type="ARBA" id="ARBA00022670"/>
    </source>
</evidence>
<gene>
    <name evidence="22" type="ordered locus">Solca_3303</name>
</gene>
<keyword evidence="14" id="KW-0511">Multifunctional enzyme</keyword>
<comment type="similarity">
    <text evidence="4">In the N-terminal section; belongs to the glycosyltransferase 51 family.</text>
</comment>
<evidence type="ECO:0000313" key="22">
    <source>
        <dbReference type="EMBL" id="AFD08313.1"/>
    </source>
</evidence>
<feature type="domain" description="Penicillin-binding protein transpeptidase" evidence="20">
    <location>
        <begin position="420"/>
        <end position="659"/>
    </location>
</feature>
<dbReference type="AlphaFoldDB" id="H8KWY4"/>
<keyword evidence="13 19" id="KW-0472">Membrane</keyword>